<feature type="signal peptide" evidence="1">
    <location>
        <begin position="1"/>
        <end position="32"/>
    </location>
</feature>
<dbReference type="Proteomes" id="UP001432322">
    <property type="component" value="Unassembled WGS sequence"/>
</dbReference>
<sequence length="147" mass="16686">LIPRLRYRLNLSIMMSSHLFLLLALTFVTVQGQLKGCTWHGEAPKCGYTRCPKGTRKVAVMQGRMDNGFGFGCLEGEKSYCCDEDVIRADFKEHCAWYGTAPWCAGECPAGTVEVIRGWNWRQDDNKPCYMWGSKAFCCDKEVLLKN</sequence>
<evidence type="ECO:0000256" key="1">
    <source>
        <dbReference type="SAM" id="SignalP"/>
    </source>
</evidence>
<dbReference type="AlphaFoldDB" id="A0AAV5WM75"/>
<proteinExistence type="predicted"/>
<evidence type="ECO:0000313" key="3">
    <source>
        <dbReference type="Proteomes" id="UP001432322"/>
    </source>
</evidence>
<comment type="caution">
    <text evidence="2">The sequence shown here is derived from an EMBL/GenBank/DDBJ whole genome shotgun (WGS) entry which is preliminary data.</text>
</comment>
<dbReference type="PANTHER" id="PTHR35180">
    <property type="entry name" value="PROTEIN CBG06219"/>
    <property type="match status" value="1"/>
</dbReference>
<gene>
    <name evidence="2" type="ORF">PFISCL1PPCAC_24688</name>
</gene>
<evidence type="ECO:0000313" key="2">
    <source>
        <dbReference type="EMBL" id="GMT33391.1"/>
    </source>
</evidence>
<accession>A0AAV5WM75</accession>
<name>A0AAV5WM75_9BILA</name>
<feature type="non-terminal residue" evidence="2">
    <location>
        <position position="1"/>
    </location>
</feature>
<feature type="chain" id="PRO_5043473173" evidence="1">
    <location>
        <begin position="33"/>
        <end position="147"/>
    </location>
</feature>
<reference evidence="2" key="1">
    <citation type="submission" date="2023-10" db="EMBL/GenBank/DDBJ databases">
        <title>Genome assembly of Pristionchus species.</title>
        <authorList>
            <person name="Yoshida K."/>
            <person name="Sommer R.J."/>
        </authorList>
    </citation>
    <scope>NUCLEOTIDE SEQUENCE</scope>
    <source>
        <strain evidence="2">RS5133</strain>
    </source>
</reference>
<protein>
    <submittedName>
        <fullName evidence="2">Uncharacterized protein</fullName>
    </submittedName>
</protein>
<keyword evidence="1" id="KW-0732">Signal</keyword>
<dbReference type="PANTHER" id="PTHR35180:SF4">
    <property type="entry name" value="PROTEIN CBG06219"/>
    <property type="match status" value="1"/>
</dbReference>
<dbReference type="EMBL" id="BTSY01000006">
    <property type="protein sequence ID" value="GMT33391.1"/>
    <property type="molecule type" value="Genomic_DNA"/>
</dbReference>
<organism evidence="2 3">
    <name type="scientific">Pristionchus fissidentatus</name>
    <dbReference type="NCBI Taxonomy" id="1538716"/>
    <lineage>
        <taxon>Eukaryota</taxon>
        <taxon>Metazoa</taxon>
        <taxon>Ecdysozoa</taxon>
        <taxon>Nematoda</taxon>
        <taxon>Chromadorea</taxon>
        <taxon>Rhabditida</taxon>
        <taxon>Rhabditina</taxon>
        <taxon>Diplogasteromorpha</taxon>
        <taxon>Diplogasteroidea</taxon>
        <taxon>Neodiplogasteridae</taxon>
        <taxon>Pristionchus</taxon>
    </lineage>
</organism>
<keyword evidence="3" id="KW-1185">Reference proteome</keyword>